<evidence type="ECO:0000259" key="2">
    <source>
        <dbReference type="Pfam" id="PF05193"/>
    </source>
</evidence>
<evidence type="ECO:0000313" key="4">
    <source>
        <dbReference type="Proteomes" id="UP000294830"/>
    </source>
</evidence>
<dbReference type="Pfam" id="PF00675">
    <property type="entry name" value="Peptidase_M16"/>
    <property type="match status" value="1"/>
</dbReference>
<dbReference type="OrthoDB" id="9811314at2"/>
<dbReference type="Gene3D" id="3.30.830.10">
    <property type="entry name" value="Metalloenzyme, LuxS/M16 peptidase-like"/>
    <property type="match status" value="2"/>
</dbReference>
<evidence type="ECO:0000313" key="3">
    <source>
        <dbReference type="EMBL" id="TCN67697.1"/>
    </source>
</evidence>
<evidence type="ECO:0000259" key="1">
    <source>
        <dbReference type="Pfam" id="PF00675"/>
    </source>
</evidence>
<dbReference type="RefSeq" id="WP_131839327.1">
    <property type="nucleotide sequence ID" value="NZ_SLWB01000007.1"/>
</dbReference>
<dbReference type="Proteomes" id="UP000294830">
    <property type="component" value="Unassembled WGS sequence"/>
</dbReference>
<name>A0A4R2EHY5_9BACT</name>
<dbReference type="EMBL" id="SLWB01000007">
    <property type="protein sequence ID" value="TCN67697.1"/>
    <property type="molecule type" value="Genomic_DNA"/>
</dbReference>
<dbReference type="InterPro" id="IPR011249">
    <property type="entry name" value="Metalloenz_LuxS/M16"/>
</dbReference>
<dbReference type="AlphaFoldDB" id="A0A4R2EHY5"/>
<dbReference type="InterPro" id="IPR007863">
    <property type="entry name" value="Peptidase_M16_C"/>
</dbReference>
<comment type="caution">
    <text evidence="3">The sequence shown here is derived from an EMBL/GenBank/DDBJ whole genome shotgun (WGS) entry which is preliminary data.</text>
</comment>
<accession>A0A4R2EHY5</accession>
<feature type="domain" description="Peptidase M16 C-terminal" evidence="2">
    <location>
        <begin position="182"/>
        <end position="356"/>
    </location>
</feature>
<gene>
    <name evidence="3" type="ORF">CLV25_107156</name>
</gene>
<dbReference type="InterPro" id="IPR011765">
    <property type="entry name" value="Pept_M16_N"/>
</dbReference>
<organism evidence="3 4">
    <name type="scientific">Acetobacteroides hydrogenigenes</name>
    <dbReference type="NCBI Taxonomy" id="979970"/>
    <lineage>
        <taxon>Bacteria</taxon>
        <taxon>Pseudomonadati</taxon>
        <taxon>Bacteroidota</taxon>
        <taxon>Bacteroidia</taxon>
        <taxon>Bacteroidales</taxon>
        <taxon>Rikenellaceae</taxon>
        <taxon>Acetobacteroides</taxon>
    </lineage>
</organism>
<dbReference type="PANTHER" id="PTHR11851:SF224">
    <property type="entry name" value="PROCESSING PROTEASE"/>
    <property type="match status" value="1"/>
</dbReference>
<dbReference type="InterPro" id="IPR050361">
    <property type="entry name" value="MPP/UQCRC_Complex"/>
</dbReference>
<dbReference type="PANTHER" id="PTHR11851">
    <property type="entry name" value="METALLOPROTEASE"/>
    <property type="match status" value="1"/>
</dbReference>
<dbReference type="Pfam" id="PF05193">
    <property type="entry name" value="Peptidase_M16_C"/>
    <property type="match status" value="1"/>
</dbReference>
<reference evidence="3 4" key="1">
    <citation type="submission" date="2019-03" db="EMBL/GenBank/DDBJ databases">
        <title>Genomic Encyclopedia of Archaeal and Bacterial Type Strains, Phase II (KMG-II): from individual species to whole genera.</title>
        <authorList>
            <person name="Goeker M."/>
        </authorList>
    </citation>
    <scope>NUCLEOTIDE SEQUENCE [LARGE SCALE GENOMIC DNA]</scope>
    <source>
        <strain evidence="3 4">RL-C</strain>
    </source>
</reference>
<feature type="domain" description="Peptidase M16 N-terminal" evidence="1">
    <location>
        <begin position="68"/>
        <end position="164"/>
    </location>
</feature>
<dbReference type="GO" id="GO:0046872">
    <property type="term" value="F:metal ion binding"/>
    <property type="evidence" value="ECO:0007669"/>
    <property type="project" value="InterPro"/>
</dbReference>
<sequence>MVNRAIQPEFSLPSTIEIPSPQKHLTADKREVLWLKIGTQDIVRITLQFPAGTKYQQKMLQASSTIGLLSDGTKSYSAQELAEKLDFYGSHIDYSIDRDHAVISAFCLEKYLYQTLELLKEIVIYPAFDADEFETYRQKRKTTMAIEKAKVMYQAREQFAATLYGKDHPYGSFAEPEDYDALSADDLKAFHRERYLEQGALIFVSGMVNEDVVANVAREFDAVIRRNATDTPIVNLSDLPVPHKIYFQKDDAVQSAVRMGRVLFARNHPDYSGMQVLATIFGGYFGSRLMSNIREEKGYTYGIFSSLVSMQESGYLTISTEVGSEVTSATIEEVVKEMERLRTEKVGEEELSLVVNYMVGEMLRMLDGPFSIVDAILELYQSGLPVNFISRHFERVKSITSEELLELAQKYLDPKDYSEIVVGNR</sequence>
<keyword evidence="4" id="KW-1185">Reference proteome</keyword>
<proteinExistence type="predicted"/>
<dbReference type="SUPFAM" id="SSF63411">
    <property type="entry name" value="LuxS/MPP-like metallohydrolase"/>
    <property type="match status" value="2"/>
</dbReference>
<protein>
    <submittedName>
        <fullName evidence="3">Putative Zn-dependent peptidase</fullName>
    </submittedName>
</protein>